<dbReference type="GO" id="GO:0007265">
    <property type="term" value="P:Ras protein signal transduction"/>
    <property type="evidence" value="ECO:0007669"/>
    <property type="project" value="TreeGrafter"/>
</dbReference>
<keyword evidence="2" id="KW-0479">Metal-binding</keyword>
<dbReference type="InterPro" id="IPR023578">
    <property type="entry name" value="Ras_GEF_dom_sf"/>
</dbReference>
<dbReference type="InterPro" id="IPR018247">
    <property type="entry name" value="EF_Hand_1_Ca_BS"/>
</dbReference>
<dbReference type="Gene3D" id="1.10.840.10">
    <property type="entry name" value="Ras guanine-nucleotide exchange factors catalytic domain"/>
    <property type="match status" value="1"/>
</dbReference>
<dbReference type="SUPFAM" id="SSF57889">
    <property type="entry name" value="Cysteine-rich domain"/>
    <property type="match status" value="1"/>
</dbReference>
<dbReference type="SUPFAM" id="SSF48366">
    <property type="entry name" value="Ras GEF"/>
    <property type="match status" value="1"/>
</dbReference>
<dbReference type="PROSITE" id="PS00018">
    <property type="entry name" value="EF_HAND_1"/>
    <property type="match status" value="2"/>
</dbReference>
<protein>
    <submittedName>
        <fullName evidence="10">Ras guanyl-releasing protein 3</fullName>
    </submittedName>
</protein>
<dbReference type="PROSITE" id="PS50009">
    <property type="entry name" value="RASGEF_CAT"/>
    <property type="match status" value="1"/>
</dbReference>
<evidence type="ECO:0000256" key="4">
    <source>
        <dbReference type="ARBA" id="ARBA00022837"/>
    </source>
</evidence>
<dbReference type="Pfam" id="PF13202">
    <property type="entry name" value="EF-hand_5"/>
    <property type="match status" value="2"/>
</dbReference>
<dbReference type="WBParaSite" id="sdigi.contig361.g7749.t1">
    <property type="protein sequence ID" value="sdigi.contig361.g7749.t1"/>
    <property type="gene ID" value="sdigi.contig361.g7749"/>
</dbReference>
<evidence type="ECO:0000259" key="6">
    <source>
        <dbReference type="PROSITE" id="PS50009"/>
    </source>
</evidence>
<dbReference type="SUPFAM" id="SSF47473">
    <property type="entry name" value="EF-hand"/>
    <property type="match status" value="1"/>
</dbReference>
<dbReference type="Pfam" id="PF00617">
    <property type="entry name" value="RasGEF"/>
    <property type="match status" value="1"/>
</dbReference>
<feature type="domain" description="Phorbol-ester/DAG-type" evidence="7">
    <location>
        <begin position="512"/>
        <end position="562"/>
    </location>
</feature>
<sequence>MKWASWPQDNDNDNDDSAYLIFMTARAVSFNTPLTVPQLAQICITFFVSADEEDLGENSFPWALFHVHEWFVNSSDLLAHFISVFSDTVNDNDDTQLRICRAVGYWIRTCPTHFDASLCRLVDRLKLLAISRNIPNAVTLLDLSSLPSYSWFRNVSVRNPINRQCSLSFDQWTPEEIAVSLSHIDYKALFRIPISELKQYCTDGNLSNTPVLERSISIFNSLSNWVQCMILNKGTPSERAEMITKFANVAKYLRQMNNFNTLMAVVGGVTHSNIARLAKTSSALSSELKKELSHFTQLLSSASNFASYRKALHESSRSFCIPIMGVHLKDLISLQIKDQESERCCLISCRKIPYLADHLSYFVNFHRTPHNFPDANIDLIHTLKVSLDIRYNEDDLYHLSLRREPRTLLSFQSSAKSLVFADWASGVSSTLDSEIINKHVTAMVEAVFKNYDHNKDGSISQSEFQQISTNFPFIAPFGTIDTNKDGVISKLEMKAYFIKINKQSIDFRREFKHNFHEATFLAPIICAHCDRLLWGIIRQGFKCHDCGLTVHRACRDSVVVECRRTSNWKTTVSEPSKSSRKLLPGIRSISRLRTVSATSERDTTDNTTSECFSSTTCKMLLHLRPHSKKNRACSDTDCYYQVASSPESANMDMAPSLACEEVFEDEFSCISLSDASSTLR</sequence>
<dbReference type="Gene3D" id="1.20.870.10">
    <property type="entry name" value="Son of sevenless (SoS) protein Chain: S domain 1"/>
    <property type="match status" value="1"/>
</dbReference>
<feature type="domain" description="EF-hand" evidence="8">
    <location>
        <begin position="480"/>
        <end position="503"/>
    </location>
</feature>
<dbReference type="InterPro" id="IPR008937">
    <property type="entry name" value="Ras-like_GEF"/>
</dbReference>
<dbReference type="SMART" id="SM00054">
    <property type="entry name" value="EFh"/>
    <property type="match status" value="2"/>
</dbReference>
<dbReference type="GO" id="GO:0005886">
    <property type="term" value="C:plasma membrane"/>
    <property type="evidence" value="ECO:0007669"/>
    <property type="project" value="TreeGrafter"/>
</dbReference>
<dbReference type="CDD" id="cd00155">
    <property type="entry name" value="RasGEF"/>
    <property type="match status" value="1"/>
</dbReference>
<dbReference type="GO" id="GO:0005509">
    <property type="term" value="F:calcium ion binding"/>
    <property type="evidence" value="ECO:0007669"/>
    <property type="project" value="InterPro"/>
</dbReference>
<evidence type="ECO:0000313" key="9">
    <source>
        <dbReference type="Proteomes" id="UP000887581"/>
    </source>
</evidence>
<organism evidence="9 10">
    <name type="scientific">Setaria digitata</name>
    <dbReference type="NCBI Taxonomy" id="48799"/>
    <lineage>
        <taxon>Eukaryota</taxon>
        <taxon>Metazoa</taxon>
        <taxon>Ecdysozoa</taxon>
        <taxon>Nematoda</taxon>
        <taxon>Chromadorea</taxon>
        <taxon>Rhabditida</taxon>
        <taxon>Spirurina</taxon>
        <taxon>Spiruromorpha</taxon>
        <taxon>Filarioidea</taxon>
        <taxon>Setariidae</taxon>
        <taxon>Setaria</taxon>
    </lineage>
</organism>
<dbReference type="PROSITE" id="PS50222">
    <property type="entry name" value="EF_HAND_2"/>
    <property type="match status" value="2"/>
</dbReference>
<evidence type="ECO:0000313" key="10">
    <source>
        <dbReference type="WBParaSite" id="sdigi.contig361.g7749.t1"/>
    </source>
</evidence>
<dbReference type="Pfam" id="PF00130">
    <property type="entry name" value="C1_1"/>
    <property type="match status" value="1"/>
</dbReference>
<feature type="domain" description="EF-hand" evidence="8">
    <location>
        <begin position="439"/>
        <end position="474"/>
    </location>
</feature>
<dbReference type="Proteomes" id="UP000887581">
    <property type="component" value="Unplaced"/>
</dbReference>
<dbReference type="Gene3D" id="3.30.60.20">
    <property type="match status" value="1"/>
</dbReference>
<evidence type="ECO:0000256" key="1">
    <source>
        <dbReference type="ARBA" id="ARBA00022658"/>
    </source>
</evidence>
<evidence type="ECO:0000259" key="8">
    <source>
        <dbReference type="PROSITE" id="PS50222"/>
    </source>
</evidence>
<dbReference type="SMART" id="SM00109">
    <property type="entry name" value="C1"/>
    <property type="match status" value="1"/>
</dbReference>
<keyword evidence="1 5" id="KW-0344">Guanine-nucleotide releasing factor</keyword>
<accession>A0A915PYI4</accession>
<keyword evidence="3" id="KW-0862">Zinc</keyword>
<dbReference type="PROSITE" id="PS50081">
    <property type="entry name" value="ZF_DAG_PE_2"/>
    <property type="match status" value="1"/>
</dbReference>
<evidence type="ECO:0000256" key="3">
    <source>
        <dbReference type="ARBA" id="ARBA00022833"/>
    </source>
</evidence>
<dbReference type="InterPro" id="IPR046349">
    <property type="entry name" value="C1-like_sf"/>
</dbReference>
<dbReference type="InterPro" id="IPR002048">
    <property type="entry name" value="EF_hand_dom"/>
</dbReference>
<feature type="domain" description="Ras-GEF" evidence="6">
    <location>
        <begin position="173"/>
        <end position="406"/>
    </location>
</feature>
<proteinExistence type="predicted"/>
<dbReference type="GO" id="GO:0005085">
    <property type="term" value="F:guanyl-nucleotide exchange factor activity"/>
    <property type="evidence" value="ECO:0007669"/>
    <property type="project" value="UniProtKB-KW"/>
</dbReference>
<dbReference type="InterPro" id="IPR011992">
    <property type="entry name" value="EF-hand-dom_pair"/>
</dbReference>
<dbReference type="AlphaFoldDB" id="A0A915PYI4"/>
<dbReference type="PANTHER" id="PTHR23113:SF252">
    <property type="entry name" value="RAS GUANYL-RELEASING PROTEIN 3"/>
    <property type="match status" value="1"/>
</dbReference>
<evidence type="ECO:0000259" key="7">
    <source>
        <dbReference type="PROSITE" id="PS50081"/>
    </source>
</evidence>
<dbReference type="InterPro" id="IPR036964">
    <property type="entry name" value="RASGEF_cat_dom_sf"/>
</dbReference>
<dbReference type="SMART" id="SM00147">
    <property type="entry name" value="RasGEF"/>
    <property type="match status" value="1"/>
</dbReference>
<keyword evidence="9" id="KW-1185">Reference proteome</keyword>
<keyword evidence="4" id="KW-0106">Calcium</keyword>
<reference evidence="10" key="1">
    <citation type="submission" date="2022-11" db="UniProtKB">
        <authorList>
            <consortium name="WormBaseParasite"/>
        </authorList>
    </citation>
    <scope>IDENTIFICATION</scope>
</reference>
<dbReference type="InterPro" id="IPR001895">
    <property type="entry name" value="RASGEF_cat_dom"/>
</dbReference>
<dbReference type="Gene3D" id="1.10.238.10">
    <property type="entry name" value="EF-hand"/>
    <property type="match status" value="1"/>
</dbReference>
<dbReference type="PANTHER" id="PTHR23113">
    <property type="entry name" value="GUANINE NUCLEOTIDE EXCHANGE FACTOR"/>
    <property type="match status" value="1"/>
</dbReference>
<evidence type="ECO:0000256" key="2">
    <source>
        <dbReference type="ARBA" id="ARBA00022723"/>
    </source>
</evidence>
<evidence type="ECO:0000256" key="5">
    <source>
        <dbReference type="PROSITE-ProRule" id="PRU00168"/>
    </source>
</evidence>
<dbReference type="PROSITE" id="PS00479">
    <property type="entry name" value="ZF_DAG_PE_1"/>
    <property type="match status" value="1"/>
</dbReference>
<dbReference type="InterPro" id="IPR002219">
    <property type="entry name" value="PKC_DAG/PE"/>
</dbReference>
<name>A0A915PYI4_9BILA</name>